<accession>E6LPP8</accession>
<sequence>MYIPADKYPNIIRKMFFHDNDKVTVRSIGKICQTKEGIYFLYRGRLMYMNSVGTEVKEVGLKQIAWIIPDNSNVFFLDNSVYDIYKVNQNNETKPIIKRSGDRIYIDGRYIYNYVYDNNTISKYNLDGKKIYSSKMYYGQLMAGGVGGIIFNDYNIRMVREELSNYGMGVDVPYHYIFDWNKVKYMPKVLYTVHYYKEQSIWDYNKNFRNLEQYDEWAEGLDNKIRENKNKLRNTENRNMEDYELVSIGLSKQNPDYYRAVDGYIYFYHVLEFCYRDKNYKNKISFDSTGNVDKKEKNRVEFKAYVYVMLRVDIENIENSEDTSQLEYEILDVPMYPIDTNDKIEVFEVNDNYIYSISNVNNVTTKEIKVLATDIEKGITRNIYDCRELSDNIYIPGIYCKEKIADNDAGGGGKKLNKVVQGEDGTYFVYKNRLMYMENKNAKIKEICKMQRNISGILVKDKNIFLREESSNSIYKLNTDGEIISIIYAPGIMYLEGNNIYTLSGGTEFEKYDFNGKRIFKNDLGYNGFDRDNTIFNNYVFNIDFLKAEVYAPKYYLFDINKIKYKEYTLHFSKYYLPPETWDSYLREEVIPYDSFAKEIDKKVRKGEIIDRNLDNYELQSIELSIWDFSEVSDGYIYFLGEQKLTYRDKNYKDKLSGNMNEYINTYENKEYMSKIKYEVKLYPIGRVKVDDIKNILDSAAISYDAIDRPLSNSRNRNDFIIRDKKVYISYIEDYVENNQEYRELKIYKVDAETGISKEVYTMKGISVDERMIEIFVTDNYIFIYRYIDNSKKLCITRINRDGSNPILVMDENGEVVMKPQRR</sequence>
<dbReference type="EMBL" id="AEPW01000078">
    <property type="protein sequence ID" value="EFU76146.1"/>
    <property type="molecule type" value="Genomic_DNA"/>
</dbReference>
<dbReference type="Proteomes" id="UP000003434">
    <property type="component" value="Unassembled WGS sequence"/>
</dbReference>
<name>E6LPP8_9FIRM</name>
<reference evidence="1 2" key="1">
    <citation type="submission" date="2010-12" db="EMBL/GenBank/DDBJ databases">
        <authorList>
            <person name="Muzny D."/>
            <person name="Qin X."/>
            <person name="Deng J."/>
            <person name="Jiang H."/>
            <person name="Liu Y."/>
            <person name="Qu J."/>
            <person name="Song X.-Z."/>
            <person name="Zhang L."/>
            <person name="Thornton R."/>
            <person name="Coyle M."/>
            <person name="Francisco L."/>
            <person name="Jackson L."/>
            <person name="Javaid M."/>
            <person name="Korchina V."/>
            <person name="Kovar C."/>
            <person name="Mata R."/>
            <person name="Mathew T."/>
            <person name="Ngo R."/>
            <person name="Nguyen L."/>
            <person name="Nguyen N."/>
            <person name="Okwuonu G."/>
            <person name="Ongeri F."/>
            <person name="Pham C."/>
            <person name="Simmons D."/>
            <person name="Wilczek-Boney K."/>
            <person name="Hale W."/>
            <person name="Jakkamsetti A."/>
            <person name="Pham P."/>
            <person name="Ruth R."/>
            <person name="San Lucas F."/>
            <person name="Warren J."/>
            <person name="Zhang J."/>
            <person name="Zhao Z."/>
            <person name="Zhou C."/>
            <person name="Zhu D."/>
            <person name="Lee S."/>
            <person name="Bess C."/>
            <person name="Blankenburg K."/>
            <person name="Forbes L."/>
            <person name="Fu Q."/>
            <person name="Gubbala S."/>
            <person name="Hirani K."/>
            <person name="Jayaseelan J.C."/>
            <person name="Lara F."/>
            <person name="Munidasa M."/>
            <person name="Palculict T."/>
            <person name="Patil S."/>
            <person name="Pu L.-L."/>
            <person name="Saada N."/>
            <person name="Tang L."/>
            <person name="Weissenberger G."/>
            <person name="Zhu Y."/>
            <person name="Hemphill L."/>
            <person name="Shang Y."/>
            <person name="Youmans B."/>
            <person name="Ayvaz T."/>
            <person name="Ross M."/>
            <person name="Santibanez J."/>
            <person name="Aqrawi P."/>
            <person name="Gross S."/>
            <person name="Joshi V."/>
            <person name="Fowler G."/>
            <person name="Nazareth L."/>
            <person name="Reid J."/>
            <person name="Worley K."/>
            <person name="Petrosino J."/>
            <person name="Highlander S."/>
            <person name="Gibbs R."/>
        </authorList>
    </citation>
    <scope>NUCLEOTIDE SEQUENCE [LARGE SCALE GENOMIC DNA]</scope>
    <source>
        <strain evidence="1 2">DSM 3986</strain>
    </source>
</reference>
<organism evidence="1 2">
    <name type="scientific">Lachnoanaerobaculum saburreum DSM 3986</name>
    <dbReference type="NCBI Taxonomy" id="887325"/>
    <lineage>
        <taxon>Bacteria</taxon>
        <taxon>Bacillati</taxon>
        <taxon>Bacillota</taxon>
        <taxon>Clostridia</taxon>
        <taxon>Lachnospirales</taxon>
        <taxon>Lachnospiraceae</taxon>
        <taxon>Lachnoanaerobaculum</taxon>
    </lineage>
</organism>
<dbReference type="AlphaFoldDB" id="E6LPP8"/>
<evidence type="ECO:0008006" key="3">
    <source>
        <dbReference type="Google" id="ProtNLM"/>
    </source>
</evidence>
<dbReference type="eggNOG" id="ENOG5033TCW">
    <property type="taxonomic scope" value="Bacteria"/>
</dbReference>
<comment type="caution">
    <text evidence="1">The sequence shown here is derived from an EMBL/GenBank/DDBJ whole genome shotgun (WGS) entry which is preliminary data.</text>
</comment>
<gene>
    <name evidence="1" type="ORF">HMPREF0381_1933</name>
</gene>
<evidence type="ECO:0000313" key="2">
    <source>
        <dbReference type="Proteomes" id="UP000003434"/>
    </source>
</evidence>
<proteinExistence type="predicted"/>
<dbReference type="HOGENOM" id="CLU_343822_0_0_9"/>
<evidence type="ECO:0000313" key="1">
    <source>
        <dbReference type="EMBL" id="EFU76146.1"/>
    </source>
</evidence>
<protein>
    <recommendedName>
        <fullName evidence="3">DUF5050 domain-containing protein</fullName>
    </recommendedName>
</protein>